<sequence length="212" mass="24749">MGISQLQGSPWHIEYPRRRINEDNDFIFRKRKDKKSRTKRTRQVRIELSPGEFYFVEDPSSGINGQKVIFIERCENNLKVKLGERIYIVNHLRKITSEATTENIEPPTNIKNTVPDTESAPAPQNAIRVFTKYKDKSVKTEIQTLSGVDFKTYIKLNRNGLTKGDSLIINLSAYKDWNAYYEEKTPQGILVKLTKGNKQRFCIFQEKYIQKK</sequence>
<organism evidence="1 2">
    <name type="scientific">Succinivibrio dextrinosolvens DSM 3072</name>
    <dbReference type="NCBI Taxonomy" id="1123324"/>
    <lineage>
        <taxon>Bacteria</taxon>
        <taxon>Pseudomonadati</taxon>
        <taxon>Pseudomonadota</taxon>
        <taxon>Gammaproteobacteria</taxon>
        <taxon>Aeromonadales</taxon>
        <taxon>Succinivibrionaceae</taxon>
        <taxon>Succinivibrio</taxon>
    </lineage>
</organism>
<evidence type="ECO:0000313" key="1">
    <source>
        <dbReference type="EMBL" id="SKA58692.1"/>
    </source>
</evidence>
<gene>
    <name evidence="1" type="ORF">SAMN02745213_00512</name>
</gene>
<dbReference type="RefSeq" id="WP_078928085.1">
    <property type="nucleotide sequence ID" value="NZ_FUXX01000005.1"/>
</dbReference>
<dbReference type="EMBL" id="FUXX01000005">
    <property type="protein sequence ID" value="SKA58692.1"/>
    <property type="molecule type" value="Genomic_DNA"/>
</dbReference>
<protein>
    <submittedName>
        <fullName evidence="1">Uncharacterized protein</fullName>
    </submittedName>
</protein>
<proteinExistence type="predicted"/>
<name>A0A1T4V175_9GAMM</name>
<evidence type="ECO:0000313" key="2">
    <source>
        <dbReference type="Proteomes" id="UP000242432"/>
    </source>
</evidence>
<dbReference type="Proteomes" id="UP000242432">
    <property type="component" value="Unassembled WGS sequence"/>
</dbReference>
<accession>A0A1T4V175</accession>
<keyword evidence="2" id="KW-1185">Reference proteome</keyword>
<dbReference type="AlphaFoldDB" id="A0A1T4V175"/>
<reference evidence="2" key="1">
    <citation type="submission" date="2017-02" db="EMBL/GenBank/DDBJ databases">
        <authorList>
            <person name="Varghese N."/>
            <person name="Submissions S."/>
        </authorList>
    </citation>
    <scope>NUCLEOTIDE SEQUENCE [LARGE SCALE GENOMIC DNA]</scope>
    <source>
        <strain evidence="2">DSM 3072</strain>
    </source>
</reference>